<name>A0A7H8RCC7_TALRU</name>
<feature type="region of interest" description="Disordered" evidence="1">
    <location>
        <begin position="219"/>
        <end position="252"/>
    </location>
</feature>
<sequence>MAAVNKKQQNRPAKRKLVRWDENLNELLLLTVQSVCNREGVRIPWAEVGKTMSADISEGAIVQHLAKMRTRRVQSNKAVPPPLRRGGSGTASSSSSLLSSKSFETSPAPSQAPKQEKDKAQKSKPNAKAKKRAPIDDEPTADIPIKTYSSDEDWEPSQARKGGNTKRRTPQKKRKTAVPVDDHVHIKDEEEYITIKGEEEDSEDEVLSSDTEILAADAPFLQFLNDEEDKEISSATPADAEEEAEDEEPESLVVTLKPGKDKLCKIEYKGTGIYHDRDPERRWHLPTTSIEGEKWGFSKDYFGPVPTGYHDSQNPGLLRGQWPLDVVMRQYDAPQALAWAGETHDPDPRIVHPATWLDEPDSEPQLKFHRNLRAAEQSNLIARAVDQERTDYKAYEKKHRELPTYFDPSWNTAPTLSVQEHDDTTYETHDFSTGNNLPADQGDILHHSDFSSFGQARPQLEKPWDKSGLIDRKWNNTIDNENTPDGVMPPGKIFDLDQMLSNDILDEAKNVAWWTT</sequence>
<feature type="compositionally biased region" description="Low complexity" evidence="1">
    <location>
        <begin position="92"/>
        <end position="102"/>
    </location>
</feature>
<feature type="compositionally biased region" description="Polar residues" evidence="1">
    <location>
        <begin position="103"/>
        <end position="113"/>
    </location>
</feature>
<evidence type="ECO:0000313" key="3">
    <source>
        <dbReference type="Proteomes" id="UP000509510"/>
    </source>
</evidence>
<keyword evidence="3" id="KW-1185">Reference proteome</keyword>
<accession>A0A7H8RCC7</accession>
<organism evidence="2 3">
    <name type="scientific">Talaromyces rugulosus</name>
    <name type="common">Penicillium rugulosum</name>
    <dbReference type="NCBI Taxonomy" id="121627"/>
    <lineage>
        <taxon>Eukaryota</taxon>
        <taxon>Fungi</taxon>
        <taxon>Dikarya</taxon>
        <taxon>Ascomycota</taxon>
        <taxon>Pezizomycotina</taxon>
        <taxon>Eurotiomycetes</taxon>
        <taxon>Eurotiomycetidae</taxon>
        <taxon>Eurotiales</taxon>
        <taxon>Trichocomaceae</taxon>
        <taxon>Talaromyces</taxon>
        <taxon>Talaromyces sect. Islandici</taxon>
    </lineage>
</organism>
<protein>
    <submittedName>
        <fullName evidence="2">Uncharacterized protein</fullName>
    </submittedName>
</protein>
<reference evidence="3" key="1">
    <citation type="submission" date="2020-06" db="EMBL/GenBank/DDBJ databases">
        <title>A chromosome-scale genome assembly of Talaromyces rugulosus W13939.</title>
        <authorList>
            <person name="Wang B."/>
            <person name="Guo L."/>
            <person name="Ye K."/>
            <person name="Wang L."/>
        </authorList>
    </citation>
    <scope>NUCLEOTIDE SEQUENCE [LARGE SCALE GENOMIC DNA]</scope>
    <source>
        <strain evidence="3">W13939</strain>
    </source>
</reference>
<feature type="compositionally biased region" description="Acidic residues" evidence="1">
    <location>
        <begin position="239"/>
        <end position="250"/>
    </location>
</feature>
<evidence type="ECO:0000313" key="2">
    <source>
        <dbReference type="EMBL" id="QKX64130.1"/>
    </source>
</evidence>
<evidence type="ECO:0000256" key="1">
    <source>
        <dbReference type="SAM" id="MobiDB-lite"/>
    </source>
</evidence>
<feature type="region of interest" description="Disordered" evidence="1">
    <location>
        <begin position="69"/>
        <end position="183"/>
    </location>
</feature>
<dbReference type="GeneID" id="55998781"/>
<dbReference type="EMBL" id="CP055903">
    <property type="protein sequence ID" value="QKX64130.1"/>
    <property type="molecule type" value="Genomic_DNA"/>
</dbReference>
<proteinExistence type="predicted"/>
<dbReference type="RefSeq" id="XP_035350304.1">
    <property type="nucleotide sequence ID" value="XM_035494411.1"/>
</dbReference>
<feature type="compositionally biased region" description="Basic residues" evidence="1">
    <location>
        <begin position="163"/>
        <end position="176"/>
    </location>
</feature>
<dbReference type="KEGG" id="trg:TRUGW13939_11303"/>
<dbReference type="Proteomes" id="UP000509510">
    <property type="component" value="Chromosome VI"/>
</dbReference>
<dbReference type="OrthoDB" id="3903267at2759"/>
<dbReference type="AlphaFoldDB" id="A0A7H8RCC7"/>
<gene>
    <name evidence="2" type="ORF">TRUGW13939_11303</name>
</gene>